<comment type="cofactor">
    <cofactor evidence="1">
        <name>Mg(2+)</name>
        <dbReference type="ChEBI" id="CHEBI:18420"/>
    </cofactor>
</comment>
<name>A0A8J3FQ90_9ACTN</name>
<keyword evidence="5" id="KW-1185">Reference proteome</keyword>
<sequence>MGTVPPMRALLVVNPKATTTSERSRDVLVRALRSEVDLTVEYTLRRGHAAALCRAAAESGVDVVVTLGGDGTVNEAVNGLMNADAALAGRGATPAYRLPALGVVPGGSTNVFARALGLPRDWADGTSVILDGLRDGRHRVIGLGRADDRYFTFTAGIGLDAAVVRRVEQARLRGRTSTPALYVRSMVAQFLSGEDRKSPPLSLERPGESVESELSTIIIQNTAPWTYVGDRPINPNPQASFDHGLDVLAVRRLKVSSTTRTVTQMASLKGDPHGREVLRLHDQAEFAVVSTRPQAFQLDGDYLGERQKVHFASVPQALRVIC</sequence>
<evidence type="ECO:0000259" key="3">
    <source>
        <dbReference type="PROSITE" id="PS50146"/>
    </source>
</evidence>
<dbReference type="GO" id="GO:0005886">
    <property type="term" value="C:plasma membrane"/>
    <property type="evidence" value="ECO:0007669"/>
    <property type="project" value="TreeGrafter"/>
</dbReference>
<evidence type="ECO:0000313" key="4">
    <source>
        <dbReference type="EMBL" id="GGL01526.1"/>
    </source>
</evidence>
<evidence type="ECO:0000256" key="1">
    <source>
        <dbReference type="ARBA" id="ARBA00001946"/>
    </source>
</evidence>
<dbReference type="GO" id="GO:0004143">
    <property type="term" value="F:ATP-dependent diacylglycerol kinase activity"/>
    <property type="evidence" value="ECO:0007669"/>
    <property type="project" value="TreeGrafter"/>
</dbReference>
<dbReference type="Pfam" id="PF00781">
    <property type="entry name" value="DAGK_cat"/>
    <property type="match status" value="1"/>
</dbReference>
<dbReference type="InterPro" id="IPR017438">
    <property type="entry name" value="ATP-NAD_kinase_N"/>
</dbReference>
<keyword evidence="4" id="KW-0808">Transferase</keyword>
<dbReference type="Gene3D" id="3.40.50.10330">
    <property type="entry name" value="Probable inorganic polyphosphate/atp-NAD kinase, domain 1"/>
    <property type="match status" value="1"/>
</dbReference>
<evidence type="ECO:0000256" key="2">
    <source>
        <dbReference type="ARBA" id="ARBA00005983"/>
    </source>
</evidence>
<proteinExistence type="inferred from homology"/>
<dbReference type="SUPFAM" id="SSF111331">
    <property type="entry name" value="NAD kinase/diacylglycerol kinase-like"/>
    <property type="match status" value="1"/>
</dbReference>
<comment type="caution">
    <text evidence="4">The sequence shown here is derived from an EMBL/GenBank/DDBJ whole genome shotgun (WGS) entry which is preliminary data.</text>
</comment>
<dbReference type="PANTHER" id="PTHR12358:SF106">
    <property type="entry name" value="LIPID KINASE YEGS"/>
    <property type="match status" value="1"/>
</dbReference>
<gene>
    <name evidence="4" type="ORF">GCM10012284_40100</name>
</gene>
<dbReference type="AlphaFoldDB" id="A0A8J3FQ90"/>
<dbReference type="EMBL" id="BMMX01000019">
    <property type="protein sequence ID" value="GGL01526.1"/>
    <property type="molecule type" value="Genomic_DNA"/>
</dbReference>
<protein>
    <submittedName>
        <fullName evidence="4">Diacylglycerol kinase</fullName>
    </submittedName>
</protein>
<organism evidence="4 5">
    <name type="scientific">Mangrovihabitans endophyticus</name>
    <dbReference type="NCBI Taxonomy" id="1751298"/>
    <lineage>
        <taxon>Bacteria</taxon>
        <taxon>Bacillati</taxon>
        <taxon>Actinomycetota</taxon>
        <taxon>Actinomycetes</taxon>
        <taxon>Micromonosporales</taxon>
        <taxon>Micromonosporaceae</taxon>
        <taxon>Mangrovihabitans</taxon>
    </lineage>
</organism>
<comment type="similarity">
    <text evidence="2">Belongs to the diacylglycerol/lipid kinase family.</text>
</comment>
<evidence type="ECO:0000313" key="5">
    <source>
        <dbReference type="Proteomes" id="UP000656042"/>
    </source>
</evidence>
<dbReference type="Gene3D" id="2.60.200.40">
    <property type="match status" value="1"/>
</dbReference>
<dbReference type="PROSITE" id="PS50146">
    <property type="entry name" value="DAGK"/>
    <property type="match status" value="1"/>
</dbReference>
<accession>A0A8J3FQ90</accession>
<dbReference type="InterPro" id="IPR016064">
    <property type="entry name" value="NAD/diacylglycerol_kinase_sf"/>
</dbReference>
<keyword evidence="4" id="KW-0418">Kinase</keyword>
<dbReference type="PANTHER" id="PTHR12358">
    <property type="entry name" value="SPHINGOSINE KINASE"/>
    <property type="match status" value="1"/>
</dbReference>
<feature type="domain" description="DAGKc" evidence="3">
    <location>
        <begin position="4"/>
        <end position="150"/>
    </location>
</feature>
<reference evidence="4" key="2">
    <citation type="submission" date="2020-09" db="EMBL/GenBank/DDBJ databases">
        <authorList>
            <person name="Sun Q."/>
            <person name="Zhou Y."/>
        </authorList>
    </citation>
    <scope>NUCLEOTIDE SEQUENCE</scope>
    <source>
        <strain evidence="4">CGMCC 4.7299</strain>
    </source>
</reference>
<reference evidence="4" key="1">
    <citation type="journal article" date="2014" name="Int. J. Syst. Evol. Microbiol.">
        <title>Complete genome sequence of Corynebacterium casei LMG S-19264T (=DSM 44701T), isolated from a smear-ripened cheese.</title>
        <authorList>
            <consortium name="US DOE Joint Genome Institute (JGI-PGF)"/>
            <person name="Walter F."/>
            <person name="Albersmeier A."/>
            <person name="Kalinowski J."/>
            <person name="Ruckert C."/>
        </authorList>
    </citation>
    <scope>NUCLEOTIDE SEQUENCE</scope>
    <source>
        <strain evidence="4">CGMCC 4.7299</strain>
    </source>
</reference>
<dbReference type="InterPro" id="IPR050187">
    <property type="entry name" value="Lipid_Phosphate_FormReg"/>
</dbReference>
<dbReference type="SMART" id="SM00046">
    <property type="entry name" value="DAGKc"/>
    <property type="match status" value="1"/>
</dbReference>
<dbReference type="Proteomes" id="UP000656042">
    <property type="component" value="Unassembled WGS sequence"/>
</dbReference>
<dbReference type="InterPro" id="IPR001206">
    <property type="entry name" value="Diacylglycerol_kinase_cat_dom"/>
</dbReference>